<keyword evidence="1" id="KW-0812">Transmembrane</keyword>
<protein>
    <recommendedName>
        <fullName evidence="2">Chemotaxis methyl-accepting receptor HlyB-like 4HB MCP domain-containing protein</fullName>
    </recommendedName>
</protein>
<dbReference type="OrthoDB" id="710786at2"/>
<keyword evidence="1" id="KW-1133">Transmembrane helix</keyword>
<evidence type="ECO:0000259" key="2">
    <source>
        <dbReference type="Pfam" id="PF12729"/>
    </source>
</evidence>
<dbReference type="EMBL" id="SBII01000009">
    <property type="protein sequence ID" value="RWW98835.1"/>
    <property type="molecule type" value="Genomic_DNA"/>
</dbReference>
<proteinExistence type="predicted"/>
<dbReference type="Pfam" id="PF12729">
    <property type="entry name" value="4HB_MCP_1"/>
    <property type="match status" value="1"/>
</dbReference>
<dbReference type="RefSeq" id="WP_128390411.1">
    <property type="nucleotide sequence ID" value="NZ_SBII01000009.1"/>
</dbReference>
<evidence type="ECO:0000256" key="1">
    <source>
        <dbReference type="SAM" id="Phobius"/>
    </source>
</evidence>
<dbReference type="AlphaFoldDB" id="A0A3S3SDN7"/>
<reference evidence="3 4" key="1">
    <citation type="submission" date="2019-01" db="EMBL/GenBank/DDBJ databases">
        <title>Flavobacterium sp. nov.,isolated from freshwater.</title>
        <authorList>
            <person name="Zhang R."/>
            <person name="Du Z.-J."/>
        </authorList>
    </citation>
    <scope>NUCLEOTIDE SEQUENCE [LARGE SCALE GENOMIC DNA]</scope>
    <source>
        <strain evidence="3 4">1E403</strain>
    </source>
</reference>
<evidence type="ECO:0000313" key="4">
    <source>
        <dbReference type="Proteomes" id="UP000287527"/>
    </source>
</evidence>
<dbReference type="Proteomes" id="UP000287527">
    <property type="component" value="Unassembled WGS sequence"/>
</dbReference>
<sequence>MNWIYNIKSKMTAALLLFTVLGVVIIINFSERSNSTKINKAISSIYEDRLVVGNYIFQDAQYFQKITHIIENPSYSISEKQEHIAASLAKISDLNMLYSKTKLTEEEKLNFDKFTSLCKEIAQTSSAGSLSKVKELSSEAVVILHNLSSIQISEAKLQMESANSLYNFSNLSSHFEIAILVIIALIIQALVFSSKAVNSIKAPKQFNLN</sequence>
<organism evidence="3 4">
    <name type="scientific">Flavobacterium cerinum</name>
    <dbReference type="NCBI Taxonomy" id="2502784"/>
    <lineage>
        <taxon>Bacteria</taxon>
        <taxon>Pseudomonadati</taxon>
        <taxon>Bacteroidota</taxon>
        <taxon>Flavobacteriia</taxon>
        <taxon>Flavobacteriales</taxon>
        <taxon>Flavobacteriaceae</taxon>
        <taxon>Flavobacterium</taxon>
    </lineage>
</organism>
<dbReference type="InterPro" id="IPR024478">
    <property type="entry name" value="HlyB_4HB_MCP"/>
</dbReference>
<keyword evidence="4" id="KW-1185">Reference proteome</keyword>
<evidence type="ECO:0000313" key="3">
    <source>
        <dbReference type="EMBL" id="RWW98835.1"/>
    </source>
</evidence>
<keyword evidence="1" id="KW-0472">Membrane</keyword>
<feature type="transmembrane region" description="Helical" evidence="1">
    <location>
        <begin position="12"/>
        <end position="30"/>
    </location>
</feature>
<name>A0A3S3SDN7_9FLAO</name>
<feature type="domain" description="Chemotaxis methyl-accepting receptor HlyB-like 4HB MCP" evidence="2">
    <location>
        <begin position="6"/>
        <end position="120"/>
    </location>
</feature>
<accession>A0A3S3SDN7</accession>
<gene>
    <name evidence="3" type="ORF">EPI11_12985</name>
</gene>
<comment type="caution">
    <text evidence="3">The sequence shown here is derived from an EMBL/GenBank/DDBJ whole genome shotgun (WGS) entry which is preliminary data.</text>
</comment>
<feature type="transmembrane region" description="Helical" evidence="1">
    <location>
        <begin position="177"/>
        <end position="197"/>
    </location>
</feature>